<dbReference type="Proteomes" id="UP000486602">
    <property type="component" value="Unassembled WGS sequence"/>
</dbReference>
<evidence type="ECO:0000259" key="9">
    <source>
        <dbReference type="Pfam" id="PF03372"/>
    </source>
</evidence>
<evidence type="ECO:0000313" key="11">
    <source>
        <dbReference type="Proteomes" id="UP000486602"/>
    </source>
</evidence>
<dbReference type="SUPFAM" id="SSF56219">
    <property type="entry name" value="DNase I-like"/>
    <property type="match status" value="1"/>
</dbReference>
<feature type="site" description="Important for catalytic activity" evidence="8">
    <location>
        <position position="221"/>
    </location>
</feature>
<dbReference type="GO" id="GO:0008311">
    <property type="term" value="F:double-stranded DNA 3'-5' DNA exonuclease activity"/>
    <property type="evidence" value="ECO:0007669"/>
    <property type="project" value="UniProtKB-EC"/>
</dbReference>
<comment type="caution">
    <text evidence="10">The sequence shown here is derived from an EMBL/GenBank/DDBJ whole genome shotgun (WGS) entry which is preliminary data.</text>
</comment>
<evidence type="ECO:0000256" key="7">
    <source>
        <dbReference type="PIRSR" id="PIRSR604808-2"/>
    </source>
</evidence>
<dbReference type="FunFam" id="3.60.10.10:FF:000026">
    <property type="entry name" value="Exodeoxyribonuclease III"/>
    <property type="match status" value="1"/>
</dbReference>
<evidence type="ECO:0000256" key="1">
    <source>
        <dbReference type="ARBA" id="ARBA00001936"/>
    </source>
</evidence>
<dbReference type="PROSITE" id="PS00728">
    <property type="entry name" value="AP_NUCLEASE_F1_3"/>
    <property type="match status" value="1"/>
</dbReference>
<comment type="cofactor">
    <cofactor evidence="7">
        <name>Mg(2+)</name>
        <dbReference type="ChEBI" id="CHEBI:18420"/>
    </cofactor>
    <cofactor evidence="7">
        <name>Mn(2+)</name>
        <dbReference type="ChEBI" id="CHEBI:29035"/>
    </cofactor>
    <text evidence="7">Probably binds two magnesium or manganese ions per subunit.</text>
</comment>
<evidence type="ECO:0000256" key="6">
    <source>
        <dbReference type="PIRSR" id="PIRSR604808-1"/>
    </source>
</evidence>
<reference evidence="10 11" key="1">
    <citation type="submission" date="2020-02" db="EMBL/GenBank/DDBJ databases">
        <title>Out from the shadows clarifying the taxonomy of the family Cryomorphaceae and related taxa by utilizing the GTDB taxonomic framework.</title>
        <authorList>
            <person name="Bowman J.P."/>
        </authorList>
    </citation>
    <scope>NUCLEOTIDE SEQUENCE [LARGE SCALE GENOMIC DNA]</scope>
    <source>
        <strain evidence="10 11">QSSC 1-22</strain>
    </source>
</reference>
<feature type="active site" description="Proton donor/acceptor" evidence="6">
    <location>
        <position position="150"/>
    </location>
</feature>
<feature type="site" description="Interaction with DNA substrate" evidence="8">
    <location>
        <position position="247"/>
    </location>
</feature>
<dbReference type="Gene3D" id="3.60.10.10">
    <property type="entry name" value="Endonuclease/exonuclease/phosphatase"/>
    <property type="match status" value="1"/>
</dbReference>
<evidence type="ECO:0000256" key="3">
    <source>
        <dbReference type="ARBA" id="ARBA00022723"/>
    </source>
</evidence>
<feature type="binding site" evidence="7">
    <location>
        <position position="37"/>
    </location>
    <ligand>
        <name>Mg(2+)</name>
        <dbReference type="ChEBI" id="CHEBI:18420"/>
        <label>1</label>
    </ligand>
</feature>
<feature type="domain" description="Endonuclease/exonuclease/phosphatase" evidence="9">
    <location>
        <begin position="6"/>
        <end position="232"/>
    </location>
</feature>
<dbReference type="CDD" id="cd10281">
    <property type="entry name" value="Nape_like_AP-endo"/>
    <property type="match status" value="1"/>
</dbReference>
<evidence type="ECO:0000256" key="2">
    <source>
        <dbReference type="ARBA" id="ARBA00007092"/>
    </source>
</evidence>
<comment type="similarity">
    <text evidence="2">Belongs to the DNA repair enzymes AP/ExoA family.</text>
</comment>
<dbReference type="PANTHER" id="PTHR22748">
    <property type="entry name" value="AP ENDONUCLEASE"/>
    <property type="match status" value="1"/>
</dbReference>
<dbReference type="EC" id="3.1.11.2" evidence="10"/>
<dbReference type="PROSITE" id="PS00726">
    <property type="entry name" value="AP_NUCLEASE_F1_1"/>
    <property type="match status" value="1"/>
</dbReference>
<organism evidence="10 11">
    <name type="scientific">Cryomorpha ignava</name>
    <dbReference type="NCBI Taxonomy" id="101383"/>
    <lineage>
        <taxon>Bacteria</taxon>
        <taxon>Pseudomonadati</taxon>
        <taxon>Bacteroidota</taxon>
        <taxon>Flavobacteriia</taxon>
        <taxon>Flavobacteriales</taxon>
        <taxon>Cryomorphaceae</taxon>
        <taxon>Cryomorpha</taxon>
    </lineage>
</organism>
<feature type="site" description="Transition state stabilizer" evidence="8">
    <location>
        <position position="152"/>
    </location>
</feature>
<dbReference type="GO" id="GO:0008081">
    <property type="term" value="F:phosphoric diester hydrolase activity"/>
    <property type="evidence" value="ECO:0007669"/>
    <property type="project" value="TreeGrafter"/>
</dbReference>
<dbReference type="GO" id="GO:0006284">
    <property type="term" value="P:base-excision repair"/>
    <property type="evidence" value="ECO:0007669"/>
    <property type="project" value="TreeGrafter"/>
</dbReference>
<feature type="active site" evidence="6">
    <location>
        <position position="110"/>
    </location>
</feature>
<dbReference type="GO" id="GO:0003906">
    <property type="term" value="F:DNA-(apurinic or apyrimidinic site) endonuclease activity"/>
    <property type="evidence" value="ECO:0007669"/>
    <property type="project" value="TreeGrafter"/>
</dbReference>
<feature type="binding site" evidence="7">
    <location>
        <position position="246"/>
    </location>
    <ligand>
        <name>Mg(2+)</name>
        <dbReference type="ChEBI" id="CHEBI:18420"/>
        <label>1</label>
    </ligand>
</feature>
<dbReference type="EMBL" id="JAAGVY010000001">
    <property type="protein sequence ID" value="NEN22047.1"/>
    <property type="molecule type" value="Genomic_DNA"/>
</dbReference>
<keyword evidence="7" id="KW-0464">Manganese</keyword>
<keyword evidence="5 7" id="KW-0460">Magnesium</keyword>
<feature type="binding site" evidence="7">
    <location>
        <position position="150"/>
    </location>
    <ligand>
        <name>Mg(2+)</name>
        <dbReference type="ChEBI" id="CHEBI:18420"/>
        <label>1</label>
    </ligand>
</feature>
<proteinExistence type="inferred from homology"/>
<dbReference type="InterPro" id="IPR004808">
    <property type="entry name" value="AP_endonuc_1"/>
</dbReference>
<sequence>MKLKIISYNVNGIRAAIKKGLLEWLEAENPDIFLVQETKAKPEQIDSAAFEALGYNSYFHSAEKPGYSGVAIFSKQKADFLKAGCGIEKYDSEGRVLRADFGNLTVISTYFPSGSSGDHRQEFKMEFLNDFNTFADELIRERPKLVISGDYNICHKAIDIHNPVSNKNSSGFLPEERAWVSQFLEKGFVDSFRVSHEEPHKYTWWTYRFSARKKNLGWRIDYHLISEDLKSSLSNASILSDAFHSDHCPVLLELNI</sequence>
<comment type="cofactor">
    <cofactor evidence="1">
        <name>Mn(2+)</name>
        <dbReference type="ChEBI" id="CHEBI:29035"/>
    </cofactor>
</comment>
<dbReference type="Pfam" id="PF03372">
    <property type="entry name" value="Exo_endo_phos"/>
    <property type="match status" value="1"/>
</dbReference>
<keyword evidence="11" id="KW-1185">Reference proteome</keyword>
<evidence type="ECO:0000256" key="8">
    <source>
        <dbReference type="PIRSR" id="PIRSR604808-3"/>
    </source>
</evidence>
<name>A0A7K3WK74_9FLAO</name>
<accession>A0A7K3WK74</accession>
<dbReference type="InterPro" id="IPR020848">
    <property type="entry name" value="AP_endonuclease_F1_CS"/>
</dbReference>
<evidence type="ECO:0000256" key="5">
    <source>
        <dbReference type="ARBA" id="ARBA00022842"/>
    </source>
</evidence>
<evidence type="ECO:0000256" key="4">
    <source>
        <dbReference type="ARBA" id="ARBA00022801"/>
    </source>
</evidence>
<keyword evidence="3 7" id="KW-0479">Metal-binding</keyword>
<dbReference type="AlphaFoldDB" id="A0A7K3WK74"/>
<feature type="binding site" evidence="7">
    <location>
        <position position="9"/>
    </location>
    <ligand>
        <name>Mg(2+)</name>
        <dbReference type="ChEBI" id="CHEBI:18420"/>
        <label>1</label>
    </ligand>
</feature>
<dbReference type="InterPro" id="IPR005135">
    <property type="entry name" value="Endo/exonuclease/phosphatase"/>
</dbReference>
<dbReference type="NCBIfam" id="TIGR00195">
    <property type="entry name" value="exoDNase_III"/>
    <property type="match status" value="1"/>
</dbReference>
<keyword evidence="4 10" id="KW-0378">Hydrolase</keyword>
<dbReference type="InterPro" id="IPR020847">
    <property type="entry name" value="AP_endonuclease_F1_BS"/>
</dbReference>
<dbReference type="GO" id="GO:0046872">
    <property type="term" value="F:metal ion binding"/>
    <property type="evidence" value="ECO:0007669"/>
    <property type="project" value="UniProtKB-KW"/>
</dbReference>
<dbReference type="GO" id="GO:0003677">
    <property type="term" value="F:DNA binding"/>
    <property type="evidence" value="ECO:0007669"/>
    <property type="project" value="InterPro"/>
</dbReference>
<gene>
    <name evidence="10" type="primary">xth</name>
    <name evidence="10" type="ORF">G3O08_00830</name>
</gene>
<dbReference type="InterPro" id="IPR036691">
    <property type="entry name" value="Endo/exonu/phosph_ase_sf"/>
</dbReference>
<evidence type="ECO:0000313" key="10">
    <source>
        <dbReference type="EMBL" id="NEN22047.1"/>
    </source>
</evidence>
<feature type="binding site" evidence="7">
    <location>
        <position position="247"/>
    </location>
    <ligand>
        <name>Mg(2+)</name>
        <dbReference type="ChEBI" id="CHEBI:18420"/>
        <label>1</label>
    </ligand>
</feature>
<protein>
    <submittedName>
        <fullName evidence="10">Exodeoxyribonuclease III</fullName>
        <ecNumber evidence="10">3.1.11.2</ecNumber>
    </submittedName>
</protein>
<dbReference type="NCBIfam" id="TIGR00633">
    <property type="entry name" value="xth"/>
    <property type="match status" value="1"/>
</dbReference>
<feature type="binding site" evidence="7">
    <location>
        <position position="152"/>
    </location>
    <ligand>
        <name>Mg(2+)</name>
        <dbReference type="ChEBI" id="CHEBI:18420"/>
        <label>1</label>
    </ligand>
</feature>
<dbReference type="RefSeq" id="WP_163282764.1">
    <property type="nucleotide sequence ID" value="NZ_JAAGVY010000001.1"/>
</dbReference>
<feature type="active site" description="Proton acceptor" evidence="6">
    <location>
        <position position="247"/>
    </location>
</feature>
<dbReference type="PANTHER" id="PTHR22748:SF6">
    <property type="entry name" value="DNA-(APURINIC OR APYRIMIDINIC SITE) ENDONUCLEASE"/>
    <property type="match status" value="1"/>
</dbReference>
<dbReference type="PROSITE" id="PS51435">
    <property type="entry name" value="AP_NUCLEASE_F1_4"/>
    <property type="match status" value="1"/>
</dbReference>